<evidence type="ECO:0000313" key="1">
    <source>
        <dbReference type="EMBL" id="RZC84537.1"/>
    </source>
</evidence>
<accession>A0A4Y7LHS8</accession>
<organism evidence="1 2">
    <name type="scientific">Papaver somniferum</name>
    <name type="common">Opium poppy</name>
    <dbReference type="NCBI Taxonomy" id="3469"/>
    <lineage>
        <taxon>Eukaryota</taxon>
        <taxon>Viridiplantae</taxon>
        <taxon>Streptophyta</taxon>
        <taxon>Embryophyta</taxon>
        <taxon>Tracheophyta</taxon>
        <taxon>Spermatophyta</taxon>
        <taxon>Magnoliopsida</taxon>
        <taxon>Ranunculales</taxon>
        <taxon>Papaveraceae</taxon>
        <taxon>Papaveroideae</taxon>
        <taxon>Papaver</taxon>
    </lineage>
</organism>
<reference evidence="1 2" key="1">
    <citation type="journal article" date="2018" name="Science">
        <title>The opium poppy genome and morphinan production.</title>
        <authorList>
            <person name="Guo L."/>
            <person name="Winzer T."/>
            <person name="Yang X."/>
            <person name="Li Y."/>
            <person name="Ning Z."/>
            <person name="He Z."/>
            <person name="Teodor R."/>
            <person name="Lu Y."/>
            <person name="Bowser T.A."/>
            <person name="Graham I.A."/>
            <person name="Ye K."/>
        </authorList>
    </citation>
    <scope>NUCLEOTIDE SEQUENCE [LARGE SCALE GENOMIC DNA]</scope>
    <source>
        <strain evidence="2">cv. HN1</strain>
        <tissue evidence="1">Leaves</tissue>
    </source>
</reference>
<gene>
    <name evidence="1" type="ORF">C5167_047324</name>
</gene>
<keyword evidence="2" id="KW-1185">Reference proteome</keyword>
<proteinExistence type="predicted"/>
<dbReference type="EMBL" id="CM010725">
    <property type="protein sequence ID" value="RZC84537.1"/>
    <property type="molecule type" value="Genomic_DNA"/>
</dbReference>
<dbReference type="Gramene" id="RZC84537">
    <property type="protein sequence ID" value="RZC84537"/>
    <property type="gene ID" value="C5167_047324"/>
</dbReference>
<dbReference type="AlphaFoldDB" id="A0A4Y7LHS8"/>
<evidence type="ECO:0000313" key="2">
    <source>
        <dbReference type="Proteomes" id="UP000316621"/>
    </source>
</evidence>
<sequence length="116" mass="13475">MLYTDPKRAEGDNFKNPIRNFIRDLKKLNVRNRDWFFYLHTTIQANACRQWFFAEDLDSPIAVIKTSRSTHTHYDTYSDDEKVMVMLSEGGEGGGVFCLLVNENYGWIVVKVSQSC</sequence>
<name>A0A4Y7LHS8_PAPSO</name>
<protein>
    <submittedName>
        <fullName evidence="1">Uncharacterized protein</fullName>
    </submittedName>
</protein>
<dbReference type="Proteomes" id="UP000316621">
    <property type="component" value="Chromosome 11"/>
</dbReference>